<dbReference type="EMBL" id="CM026426">
    <property type="protein sequence ID" value="KAG0574836.1"/>
    <property type="molecule type" value="Genomic_DNA"/>
</dbReference>
<proteinExistence type="predicted"/>
<evidence type="ECO:0000313" key="1">
    <source>
        <dbReference type="EMBL" id="KAG0574836.1"/>
    </source>
</evidence>
<dbReference type="Proteomes" id="UP000822688">
    <property type="component" value="Chromosome V"/>
</dbReference>
<name>A0A8T0HVH7_CERPU</name>
<dbReference type="AlphaFoldDB" id="A0A8T0HVH7"/>
<keyword evidence="2" id="KW-1185">Reference proteome</keyword>
<accession>A0A8T0HVH7</accession>
<evidence type="ECO:0000313" key="2">
    <source>
        <dbReference type="Proteomes" id="UP000822688"/>
    </source>
</evidence>
<organism evidence="1 2">
    <name type="scientific">Ceratodon purpureus</name>
    <name type="common">Fire moss</name>
    <name type="synonym">Dicranum purpureum</name>
    <dbReference type="NCBI Taxonomy" id="3225"/>
    <lineage>
        <taxon>Eukaryota</taxon>
        <taxon>Viridiplantae</taxon>
        <taxon>Streptophyta</taxon>
        <taxon>Embryophyta</taxon>
        <taxon>Bryophyta</taxon>
        <taxon>Bryophytina</taxon>
        <taxon>Bryopsida</taxon>
        <taxon>Dicranidae</taxon>
        <taxon>Pseudoditrichales</taxon>
        <taxon>Ditrichaceae</taxon>
        <taxon>Ceratodon</taxon>
    </lineage>
</organism>
<gene>
    <name evidence="1" type="ORF">KC19_VG295400</name>
</gene>
<reference evidence="1" key="1">
    <citation type="submission" date="2020-06" db="EMBL/GenBank/DDBJ databases">
        <title>WGS assembly of Ceratodon purpureus strain R40.</title>
        <authorList>
            <person name="Carey S.B."/>
            <person name="Jenkins J."/>
            <person name="Shu S."/>
            <person name="Lovell J.T."/>
            <person name="Sreedasyam A."/>
            <person name="Maumus F."/>
            <person name="Tiley G.P."/>
            <person name="Fernandez-Pozo N."/>
            <person name="Barry K."/>
            <person name="Chen C."/>
            <person name="Wang M."/>
            <person name="Lipzen A."/>
            <person name="Daum C."/>
            <person name="Saski C.A."/>
            <person name="Payton A.C."/>
            <person name="Mcbreen J.C."/>
            <person name="Conrad R.E."/>
            <person name="Kollar L.M."/>
            <person name="Olsson S."/>
            <person name="Huttunen S."/>
            <person name="Landis J.B."/>
            <person name="Wickett N.J."/>
            <person name="Johnson M.G."/>
            <person name="Rensing S.A."/>
            <person name="Grimwood J."/>
            <person name="Schmutz J."/>
            <person name="Mcdaniel S.F."/>
        </authorList>
    </citation>
    <scope>NUCLEOTIDE SEQUENCE</scope>
    <source>
        <strain evidence="1">R40</strain>
    </source>
</reference>
<comment type="caution">
    <text evidence="1">The sequence shown here is derived from an EMBL/GenBank/DDBJ whole genome shotgun (WGS) entry which is preliminary data.</text>
</comment>
<protein>
    <submittedName>
        <fullName evidence="1">Uncharacterized protein</fullName>
    </submittedName>
</protein>
<sequence length="93" mass="11739">MRHPCSNFRSWLMQLGFAELGVQVLERLECRLEAVLVAAQWARIVRKESMQRVQWRRLQPLERRRWRRRRRRKRLWRRQRSKVHPCSKLWVLH</sequence>